<evidence type="ECO:0000256" key="1">
    <source>
        <dbReference type="ARBA" id="ARBA00061640"/>
    </source>
</evidence>
<dbReference type="EMBL" id="JACASE010000009">
    <property type="protein sequence ID" value="KAF6435773.1"/>
    <property type="molecule type" value="Genomic_DNA"/>
</dbReference>
<sequence>MEEKISDIEDRNLEINQKKEERNLRMKNNEREIQEVADTIRREQTRIMGIIKGEEKEHGLESIFRQIVDKNFQNLRNELELGIQEVNRTPNYLNPKKPSAKHIVLKLSKMNYKARILRAARKKNNGDL</sequence>
<keyword evidence="2" id="KW-0175">Coiled coil</keyword>
<dbReference type="Pfam" id="PF02994">
    <property type="entry name" value="Transposase_22"/>
    <property type="match status" value="1"/>
</dbReference>
<dbReference type="Proteomes" id="UP000593571">
    <property type="component" value="Unassembled WGS sequence"/>
</dbReference>
<proteinExistence type="inferred from homology"/>
<dbReference type="FunFam" id="3.30.70.1820:FF:000002">
    <property type="entry name" value="LINE-1 retrotransposable element ORF1 protein"/>
    <property type="match status" value="1"/>
</dbReference>
<evidence type="ECO:0000256" key="2">
    <source>
        <dbReference type="SAM" id="Coils"/>
    </source>
</evidence>
<dbReference type="Gene3D" id="3.30.70.1820">
    <property type="entry name" value="L1 transposable element, RRM domain"/>
    <property type="match status" value="1"/>
</dbReference>
<feature type="domain" description="L1 transposable element RRM" evidence="3">
    <location>
        <begin position="45"/>
        <end position="124"/>
    </location>
</feature>
<evidence type="ECO:0000313" key="4">
    <source>
        <dbReference type="EMBL" id="KAF6435773.1"/>
    </source>
</evidence>
<evidence type="ECO:0000259" key="3">
    <source>
        <dbReference type="Pfam" id="PF02994"/>
    </source>
</evidence>
<reference evidence="4 5" key="1">
    <citation type="journal article" date="2020" name="Nature">
        <title>Six reference-quality genomes reveal evolution of bat adaptations.</title>
        <authorList>
            <person name="Jebb D."/>
            <person name="Huang Z."/>
            <person name="Pippel M."/>
            <person name="Hughes G.M."/>
            <person name="Lavrichenko K."/>
            <person name="Devanna P."/>
            <person name="Winkler S."/>
            <person name="Jermiin L.S."/>
            <person name="Skirmuntt E.C."/>
            <person name="Katzourakis A."/>
            <person name="Burkitt-Gray L."/>
            <person name="Ray D.A."/>
            <person name="Sullivan K.A.M."/>
            <person name="Roscito J.G."/>
            <person name="Kirilenko B.M."/>
            <person name="Davalos L.M."/>
            <person name="Corthals A.P."/>
            <person name="Power M.L."/>
            <person name="Jones G."/>
            <person name="Ransome R.D."/>
            <person name="Dechmann D.K.N."/>
            <person name="Locatelli A.G."/>
            <person name="Puechmaille S.J."/>
            <person name="Fedrigo O."/>
            <person name="Jarvis E.D."/>
            <person name="Hiller M."/>
            <person name="Vernes S.C."/>
            <person name="Myers E.W."/>
            <person name="Teeling E.C."/>
        </authorList>
    </citation>
    <scope>NUCLEOTIDE SEQUENCE [LARGE SCALE GENOMIC DNA]</scope>
    <source>
        <strain evidence="4">MRouAeg1</strain>
        <tissue evidence="4">Muscle</tissue>
    </source>
</reference>
<dbReference type="Gene3D" id="1.20.5.390">
    <property type="entry name" value="L1 transposable element, trimerization domain"/>
    <property type="match status" value="1"/>
</dbReference>
<dbReference type="InterPro" id="IPR004244">
    <property type="entry name" value="Transposase_22"/>
</dbReference>
<dbReference type="AlphaFoldDB" id="A0A7J8EK44"/>
<protein>
    <recommendedName>
        <fullName evidence="3">L1 transposable element RRM domain-containing protein</fullName>
    </recommendedName>
</protein>
<feature type="coiled-coil region" evidence="2">
    <location>
        <begin position="1"/>
        <end position="46"/>
    </location>
</feature>
<keyword evidence="5" id="KW-1185">Reference proteome</keyword>
<comment type="caution">
    <text evidence="4">The sequence shown here is derived from an EMBL/GenBank/DDBJ whole genome shotgun (WGS) entry which is preliminary data.</text>
</comment>
<comment type="similarity">
    <text evidence="1">Belongs to the transposase 22 family.</text>
</comment>
<name>A0A7J8EK44_ROUAE</name>
<gene>
    <name evidence="4" type="ORF">HJG63_012501</name>
</gene>
<organism evidence="4 5">
    <name type="scientific">Rousettus aegyptiacus</name>
    <name type="common">Egyptian fruit bat</name>
    <name type="synonym">Pteropus aegyptiacus</name>
    <dbReference type="NCBI Taxonomy" id="9407"/>
    <lineage>
        <taxon>Eukaryota</taxon>
        <taxon>Metazoa</taxon>
        <taxon>Chordata</taxon>
        <taxon>Craniata</taxon>
        <taxon>Vertebrata</taxon>
        <taxon>Euteleostomi</taxon>
        <taxon>Mammalia</taxon>
        <taxon>Eutheria</taxon>
        <taxon>Laurasiatheria</taxon>
        <taxon>Chiroptera</taxon>
        <taxon>Yinpterochiroptera</taxon>
        <taxon>Pteropodoidea</taxon>
        <taxon>Pteropodidae</taxon>
        <taxon>Rousettinae</taxon>
        <taxon>Rousettus</taxon>
    </lineage>
</organism>
<dbReference type="PANTHER" id="PTHR11505">
    <property type="entry name" value="L1 TRANSPOSABLE ELEMENT-RELATED"/>
    <property type="match status" value="1"/>
</dbReference>
<evidence type="ECO:0000313" key="5">
    <source>
        <dbReference type="Proteomes" id="UP000593571"/>
    </source>
</evidence>
<dbReference type="InterPro" id="IPR043636">
    <property type="entry name" value="L1_RRM_dom"/>
</dbReference>
<accession>A0A7J8EK44</accession>